<feature type="compositionally biased region" description="Polar residues" evidence="1">
    <location>
        <begin position="155"/>
        <end position="164"/>
    </location>
</feature>
<accession>A0AA47P2U3</accession>
<sequence length="192" mass="21261">MCKEIEALVEACSICQERRNSAQKEPMISHPIPERPWQASALNPSVHRETTSTGACLSQHSSQSERSLSGKAKLYYDKTAKAQPALPAGAAVRFQLPTGKWEPTTIVDSAGTQRSYNILTEDGQVLRRNRRHLLKTENSTNKETPARDPDHESTESMTLQQDTVGQPGPKEPLQFTTTKSGRIVKPRAVLDL</sequence>
<protein>
    <submittedName>
        <fullName evidence="2">Uncharacterized protein</fullName>
    </submittedName>
</protein>
<dbReference type="Proteomes" id="UP001174136">
    <property type="component" value="Unassembled WGS sequence"/>
</dbReference>
<gene>
    <name evidence="2" type="ORF">N1851_016592</name>
</gene>
<name>A0AA47P2U3_MERPO</name>
<evidence type="ECO:0000256" key="1">
    <source>
        <dbReference type="SAM" id="MobiDB-lite"/>
    </source>
</evidence>
<organism evidence="2 3">
    <name type="scientific">Merluccius polli</name>
    <name type="common">Benguela hake</name>
    <name type="synonym">Merluccius cadenati</name>
    <dbReference type="NCBI Taxonomy" id="89951"/>
    <lineage>
        <taxon>Eukaryota</taxon>
        <taxon>Metazoa</taxon>
        <taxon>Chordata</taxon>
        <taxon>Craniata</taxon>
        <taxon>Vertebrata</taxon>
        <taxon>Euteleostomi</taxon>
        <taxon>Actinopterygii</taxon>
        <taxon>Neopterygii</taxon>
        <taxon>Teleostei</taxon>
        <taxon>Neoteleostei</taxon>
        <taxon>Acanthomorphata</taxon>
        <taxon>Zeiogadaria</taxon>
        <taxon>Gadariae</taxon>
        <taxon>Gadiformes</taxon>
        <taxon>Gadoidei</taxon>
        <taxon>Merlucciidae</taxon>
        <taxon>Merluccius</taxon>
    </lineage>
</organism>
<dbReference type="PANTHER" id="PTHR33244:SF3">
    <property type="entry name" value="PEPTIDASE A2 DOMAIN-CONTAINING PROTEIN"/>
    <property type="match status" value="1"/>
</dbReference>
<dbReference type="AlphaFoldDB" id="A0AA47P2U3"/>
<reference evidence="2" key="1">
    <citation type="journal article" date="2023" name="Front. Mar. Sci.">
        <title>A new Merluccius polli reference genome to investigate the effects of global change in West African waters.</title>
        <authorList>
            <person name="Mateo J.L."/>
            <person name="Blanco-Fernandez C."/>
            <person name="Garcia-Vazquez E."/>
            <person name="Machado-Schiaffino G."/>
        </authorList>
    </citation>
    <scope>NUCLEOTIDE SEQUENCE</scope>
    <source>
        <strain evidence="2">C29</strain>
        <tissue evidence="2">Fin</tissue>
    </source>
</reference>
<proteinExistence type="predicted"/>
<dbReference type="PANTHER" id="PTHR33244">
    <property type="entry name" value="INTEGRASE CATALYTIC DOMAIN-CONTAINING PROTEIN-RELATED"/>
    <property type="match status" value="1"/>
</dbReference>
<comment type="caution">
    <text evidence="2">The sequence shown here is derived from an EMBL/GenBank/DDBJ whole genome shotgun (WGS) entry which is preliminary data.</text>
</comment>
<feature type="compositionally biased region" description="Basic and acidic residues" evidence="1">
    <location>
        <begin position="144"/>
        <end position="154"/>
    </location>
</feature>
<keyword evidence="3" id="KW-1185">Reference proteome</keyword>
<evidence type="ECO:0000313" key="2">
    <source>
        <dbReference type="EMBL" id="KAK0144832.1"/>
    </source>
</evidence>
<feature type="region of interest" description="Disordered" evidence="1">
    <location>
        <begin position="133"/>
        <end position="180"/>
    </location>
</feature>
<evidence type="ECO:0000313" key="3">
    <source>
        <dbReference type="Proteomes" id="UP001174136"/>
    </source>
</evidence>
<dbReference type="EMBL" id="JAOPHQ010002961">
    <property type="protein sequence ID" value="KAK0144832.1"/>
    <property type="molecule type" value="Genomic_DNA"/>
</dbReference>